<feature type="transmembrane region" description="Helical" evidence="1">
    <location>
        <begin position="21"/>
        <end position="39"/>
    </location>
</feature>
<proteinExistence type="predicted"/>
<evidence type="ECO:0000313" key="2">
    <source>
        <dbReference type="EMBL" id="SSY70218.1"/>
    </source>
</evidence>
<dbReference type="STRING" id="1120980.GCA_000745955_02548"/>
<sequence length="427" mass="49264">MRRYTTFAWLDKCWQPSFWGFFVIWAIVETLPTLLRLLYTADGVSYAIVWRTIWVGLMGYALWCVSQWARGIIFWRYDAQAAVFLCCRWGIWRWEILQSYPKNGFTGIQSEKVYWDDGTVTGSLRLLGQQAVLVEAVTEKNDLSRIDQVREQISQVSHLPILVAEERHETRPTEQPAKPHHYQECLPIKSSCLMLATHLVWTAIWWVGMGYFVWWFRGETVIVAFSVLGFAYAFAGSLKVWQMWHDNQIISKMVCSESIPPRRMVARKSGKFALFSLKKYLICTLLSLIIWVWAAVAMELFDNWLWFVLGNWTILLFILGILGLFWHGVSRRRRVVYSVNQDTFLIQKLKLPYTWQPEYECAVNDFIGVSGGVDGLWLIGAEGKIDVWLGKASGVSQIAPQRAETVAWQISQATGLPIVIKKTNSPV</sequence>
<evidence type="ECO:0000313" key="3">
    <source>
        <dbReference type="Proteomes" id="UP000254209"/>
    </source>
</evidence>
<dbReference type="RefSeq" id="WP_034295674.1">
    <property type="nucleotide sequence ID" value="NZ_CP091519.2"/>
</dbReference>
<keyword evidence="3" id="KW-1185">Reference proteome</keyword>
<gene>
    <name evidence="2" type="ORF">NCTC10283_00296</name>
</gene>
<protein>
    <submittedName>
        <fullName evidence="2">Uncharacterized protein</fullName>
    </submittedName>
</protein>
<dbReference type="Proteomes" id="UP000254209">
    <property type="component" value="Unassembled WGS sequence"/>
</dbReference>
<keyword evidence="1" id="KW-1133">Transmembrane helix</keyword>
<feature type="transmembrane region" description="Helical" evidence="1">
    <location>
        <begin position="220"/>
        <end position="241"/>
    </location>
</feature>
<dbReference type="EMBL" id="UFSO01000002">
    <property type="protein sequence ID" value="SSY70218.1"/>
    <property type="molecule type" value="Genomic_DNA"/>
</dbReference>
<feature type="transmembrane region" description="Helical" evidence="1">
    <location>
        <begin position="304"/>
        <end position="326"/>
    </location>
</feature>
<keyword evidence="1" id="KW-0812">Transmembrane</keyword>
<reference evidence="2 3" key="1">
    <citation type="submission" date="2018-06" db="EMBL/GenBank/DDBJ databases">
        <authorList>
            <consortium name="Pathogen Informatics"/>
            <person name="Doyle S."/>
        </authorList>
    </citation>
    <scope>NUCLEOTIDE SEQUENCE [LARGE SCALE GENOMIC DNA]</scope>
    <source>
        <strain evidence="2 3">NCTC10283</strain>
    </source>
</reference>
<feature type="transmembrane region" description="Helical" evidence="1">
    <location>
        <begin position="45"/>
        <end position="66"/>
    </location>
</feature>
<name>A0A376BKQ4_9NEIS</name>
<dbReference type="AlphaFoldDB" id="A0A376BKQ4"/>
<keyword evidence="1" id="KW-0472">Membrane</keyword>
<feature type="transmembrane region" description="Helical" evidence="1">
    <location>
        <begin position="280"/>
        <end position="298"/>
    </location>
</feature>
<feature type="transmembrane region" description="Helical" evidence="1">
    <location>
        <begin position="192"/>
        <end position="214"/>
    </location>
</feature>
<accession>A0A376BKQ4</accession>
<evidence type="ECO:0000256" key="1">
    <source>
        <dbReference type="SAM" id="Phobius"/>
    </source>
</evidence>
<organism evidence="2 3">
    <name type="scientific">Alysiella crassa</name>
    <dbReference type="NCBI Taxonomy" id="153491"/>
    <lineage>
        <taxon>Bacteria</taxon>
        <taxon>Pseudomonadati</taxon>
        <taxon>Pseudomonadota</taxon>
        <taxon>Betaproteobacteria</taxon>
        <taxon>Neisseriales</taxon>
        <taxon>Neisseriaceae</taxon>
        <taxon>Alysiella</taxon>
    </lineage>
</organism>